<dbReference type="InterPro" id="IPR002065">
    <property type="entry name" value="TPX"/>
</dbReference>
<dbReference type="InterPro" id="IPR013740">
    <property type="entry name" value="Redoxin"/>
</dbReference>
<feature type="chain" id="PRO_5012746862" description="Thiol peroxidase" evidence="7">
    <location>
        <begin position="20"/>
        <end position="190"/>
    </location>
</feature>
<dbReference type="EC" id="1.11.1.24" evidence="6"/>
<evidence type="ECO:0000313" key="10">
    <source>
        <dbReference type="Proteomes" id="UP000182034"/>
    </source>
</evidence>
<comment type="similarity">
    <text evidence="6">Belongs to the peroxiredoxin family. Tpx subfamily.</text>
</comment>
<dbReference type="InterPro" id="IPR013766">
    <property type="entry name" value="Thioredoxin_domain"/>
</dbReference>
<dbReference type="PANTHER" id="PTHR43110:SF1">
    <property type="entry name" value="THIOL PEROXIDASE"/>
    <property type="match status" value="1"/>
</dbReference>
<comment type="miscellaneous">
    <text evidence="6">The active site is a conserved redox-active cysteine residue, the peroxidatic cysteine (C(P)), which makes the nucleophilic attack on the peroxide substrate. The peroxide oxidizes the C(P)-SH to cysteine sulfenic acid (C(P)-SOH), which then reacts with another cysteine residue, the resolving cysteine (C(R)), to form a disulfide bridge. The disulfide is subsequently reduced by an appropriate electron donor to complete the catalytic cycle. In this atypical 2-Cys peroxiredoxin, C(R) is present in the same subunit to form an intramolecular disulfide. The disulfide is subsequently reduced by thioredoxin.</text>
</comment>
<evidence type="ECO:0000256" key="5">
    <source>
        <dbReference type="ARBA" id="ARBA00023284"/>
    </source>
</evidence>
<dbReference type="InterPro" id="IPR050455">
    <property type="entry name" value="Tpx_Peroxidase_subfamily"/>
</dbReference>
<feature type="active site" description="Cysteine sulfenic acid (-SOH) intermediate" evidence="6">
    <location>
        <position position="84"/>
    </location>
</feature>
<keyword evidence="5 6" id="KW-0676">Redox-active center</keyword>
<gene>
    <name evidence="6" type="primary">tpx</name>
    <name evidence="9" type="ORF">SAMN05216324_11162</name>
</gene>
<dbReference type="AlphaFoldDB" id="A0A1K2ITB6"/>
<dbReference type="CDD" id="cd03014">
    <property type="entry name" value="PRX_Atyp2cys"/>
    <property type="match status" value="1"/>
</dbReference>
<organism evidence="9 10">
    <name type="scientific">Chryseobacterium limigenitum</name>
    <dbReference type="NCBI Taxonomy" id="1612149"/>
    <lineage>
        <taxon>Bacteria</taxon>
        <taxon>Pseudomonadati</taxon>
        <taxon>Bacteroidota</taxon>
        <taxon>Flavobacteriia</taxon>
        <taxon>Flavobacteriales</taxon>
        <taxon>Weeksellaceae</taxon>
        <taxon>Chryseobacterium group</taxon>
        <taxon>Chryseobacterium</taxon>
    </lineage>
</organism>
<evidence type="ECO:0000256" key="6">
    <source>
        <dbReference type="HAMAP-Rule" id="MF_00269"/>
    </source>
</evidence>
<dbReference type="PROSITE" id="PS51352">
    <property type="entry name" value="THIOREDOXIN_2"/>
    <property type="match status" value="1"/>
</dbReference>
<dbReference type="RefSeq" id="WP_170857320.1">
    <property type="nucleotide sequence ID" value="NZ_FPKW01000011.1"/>
</dbReference>
<name>A0A1K2ITB6_9FLAO</name>
<dbReference type="GO" id="GO:0008379">
    <property type="term" value="F:thioredoxin peroxidase activity"/>
    <property type="evidence" value="ECO:0007669"/>
    <property type="project" value="UniProtKB-UniRule"/>
</dbReference>
<evidence type="ECO:0000259" key="8">
    <source>
        <dbReference type="PROSITE" id="PS51352"/>
    </source>
</evidence>
<keyword evidence="4 6" id="KW-1015">Disulfide bond</keyword>
<keyword evidence="7" id="KW-0732">Signal</keyword>
<feature type="signal peptide" evidence="7">
    <location>
        <begin position="1"/>
        <end position="19"/>
    </location>
</feature>
<feature type="domain" description="Thioredoxin" evidence="8">
    <location>
        <begin position="42"/>
        <end position="190"/>
    </location>
</feature>
<accession>A0A1K2ITB6</accession>
<dbReference type="SUPFAM" id="SSF52833">
    <property type="entry name" value="Thioredoxin-like"/>
    <property type="match status" value="1"/>
</dbReference>
<sequence length="190" mass="20854">MFSKLIFSTAIFFSTLSFAQNAKTANTVLMGGKPVHTYAKLPSVNKPAPKFTLTDVTMKDQTLDSYKGKYMILNIFPSVDTGVCSASVRHFNEDAANLPNTVVLCISKDLPFAQKRFCGAEGIKNVVMLSDFRSDFGKTYGVELTDSVMKGLLSRAVVVIDPSGKIVYEEQVDDISHEPNYEAAIKAVKH</sequence>
<reference evidence="10" key="1">
    <citation type="submission" date="2016-10" db="EMBL/GenBank/DDBJ databases">
        <authorList>
            <person name="Varghese N."/>
            <person name="Submissions S."/>
        </authorList>
    </citation>
    <scope>NUCLEOTIDE SEQUENCE [LARGE SCALE GENOMIC DNA]</scope>
    <source>
        <strain evidence="10">SUR2</strain>
    </source>
</reference>
<evidence type="ECO:0000256" key="4">
    <source>
        <dbReference type="ARBA" id="ARBA00023157"/>
    </source>
</evidence>
<dbReference type="PROSITE" id="PS01265">
    <property type="entry name" value="TPX"/>
    <property type="match status" value="1"/>
</dbReference>
<evidence type="ECO:0000256" key="7">
    <source>
        <dbReference type="SAM" id="SignalP"/>
    </source>
</evidence>
<evidence type="ECO:0000256" key="1">
    <source>
        <dbReference type="ARBA" id="ARBA00022559"/>
    </source>
</evidence>
<proteinExistence type="inferred from homology"/>
<dbReference type="PANTHER" id="PTHR43110">
    <property type="entry name" value="THIOL PEROXIDASE"/>
    <property type="match status" value="1"/>
</dbReference>
<comment type="function">
    <text evidence="6">Thiol-specific peroxidase that catalyzes the reduction of hydrogen peroxide and organic hydroperoxides to water and alcohols, respectively. Plays a role in cell protection against oxidative stress by detoxifying peroxides.</text>
</comment>
<dbReference type="InterPro" id="IPR036249">
    <property type="entry name" value="Thioredoxin-like_sf"/>
</dbReference>
<dbReference type="HAMAP" id="MF_00269">
    <property type="entry name" value="Tpx"/>
    <property type="match status" value="1"/>
</dbReference>
<dbReference type="NCBIfam" id="NF001808">
    <property type="entry name" value="PRK00522.1"/>
    <property type="match status" value="1"/>
</dbReference>
<comment type="subunit">
    <text evidence="6">Homodimer.</text>
</comment>
<protein>
    <recommendedName>
        <fullName evidence="6">Thiol peroxidase</fullName>
        <shortName evidence="6">Tpx</shortName>
        <ecNumber evidence="6">1.11.1.24</ecNumber>
    </recommendedName>
    <alternativeName>
        <fullName evidence="6">Peroxiredoxin tpx</fullName>
        <shortName evidence="6">Prx</shortName>
    </alternativeName>
    <alternativeName>
        <fullName evidence="6">Thioredoxin peroxidase</fullName>
    </alternativeName>
    <alternativeName>
        <fullName evidence="6">Thioredoxin-dependent peroxiredoxin</fullName>
    </alternativeName>
</protein>
<evidence type="ECO:0000313" key="9">
    <source>
        <dbReference type="EMBL" id="SFZ95607.1"/>
    </source>
</evidence>
<comment type="catalytic activity">
    <reaction evidence="6">
        <text>a hydroperoxide + [thioredoxin]-dithiol = an alcohol + [thioredoxin]-disulfide + H2O</text>
        <dbReference type="Rhea" id="RHEA:62620"/>
        <dbReference type="Rhea" id="RHEA-COMP:10698"/>
        <dbReference type="Rhea" id="RHEA-COMP:10700"/>
        <dbReference type="ChEBI" id="CHEBI:15377"/>
        <dbReference type="ChEBI" id="CHEBI:29950"/>
        <dbReference type="ChEBI" id="CHEBI:30879"/>
        <dbReference type="ChEBI" id="CHEBI:35924"/>
        <dbReference type="ChEBI" id="CHEBI:50058"/>
        <dbReference type="EC" id="1.11.1.24"/>
    </reaction>
</comment>
<feature type="disulfide bond" description="Redox-active" evidence="6">
    <location>
        <begin position="84"/>
        <end position="118"/>
    </location>
</feature>
<dbReference type="Proteomes" id="UP000182034">
    <property type="component" value="Unassembled WGS sequence"/>
</dbReference>
<keyword evidence="2 6" id="KW-0049">Antioxidant</keyword>
<dbReference type="Pfam" id="PF08534">
    <property type="entry name" value="Redoxin"/>
    <property type="match status" value="1"/>
</dbReference>
<evidence type="ECO:0000256" key="2">
    <source>
        <dbReference type="ARBA" id="ARBA00022862"/>
    </source>
</evidence>
<keyword evidence="10" id="KW-1185">Reference proteome</keyword>
<dbReference type="InterPro" id="IPR018219">
    <property type="entry name" value="Tpx_CS"/>
</dbReference>
<keyword evidence="3 6" id="KW-0560">Oxidoreductase</keyword>
<dbReference type="Gene3D" id="3.40.30.10">
    <property type="entry name" value="Glutaredoxin"/>
    <property type="match status" value="1"/>
</dbReference>
<dbReference type="EMBL" id="FPKW01000011">
    <property type="protein sequence ID" value="SFZ95607.1"/>
    <property type="molecule type" value="Genomic_DNA"/>
</dbReference>
<keyword evidence="1 6" id="KW-0575">Peroxidase</keyword>
<evidence type="ECO:0000256" key="3">
    <source>
        <dbReference type="ARBA" id="ARBA00023002"/>
    </source>
</evidence>
<dbReference type="STRING" id="1612149.SAMN05216324_11162"/>